<dbReference type="NCBIfam" id="TIGR00652">
    <property type="entry name" value="DapF"/>
    <property type="match status" value="1"/>
</dbReference>
<dbReference type="FunFam" id="3.10.310.10:FF:000001">
    <property type="entry name" value="Diaminopimelate epimerase"/>
    <property type="match status" value="1"/>
</dbReference>
<proteinExistence type="inferred from homology"/>
<sequence>GVAVTRRLPFTKMHGAGNDFVVLDGIRETLPPLEPLAPWIADRHFGVGFDQLLVVRPSRAADFRMEIYNADGSQVEMCANGIRAFFKYLRDHGHTEADELRVETLSGVVVPRWAGEDRVRVDMGRPVLAPAKIPTTLGGGDGPVLDAPLEVASERLAVSSVSMGNPHAVLYVEDVERAPVHEWGPLIERHEAFPNRVNVEFVQPVSATRLRQRTWERGTGETLACGSGACAVTVASRLRGIVDAKVTIELRGGALEIEWE</sequence>
<evidence type="ECO:0000256" key="1">
    <source>
        <dbReference type="ARBA" id="ARBA00010219"/>
    </source>
</evidence>
<evidence type="ECO:0000256" key="3">
    <source>
        <dbReference type="ARBA" id="ARBA00022605"/>
    </source>
</evidence>
<keyword evidence="3" id="KW-0028">Amino-acid biosynthesis</keyword>
<feature type="non-terminal residue" evidence="6">
    <location>
        <position position="1"/>
    </location>
</feature>
<comment type="caution">
    <text evidence="6">The sequence shown here is derived from an EMBL/GenBank/DDBJ whole genome shotgun (WGS) entry which is preliminary data.</text>
</comment>
<dbReference type="Gene3D" id="3.10.310.10">
    <property type="entry name" value="Diaminopimelate Epimerase, Chain A, domain 1"/>
    <property type="match status" value="2"/>
</dbReference>
<accession>X0VGD6</accession>
<dbReference type="InterPro" id="IPR001653">
    <property type="entry name" value="DAP_epimerase_DapF"/>
</dbReference>
<gene>
    <name evidence="6" type="ORF">S01H1_50719</name>
</gene>
<comment type="similarity">
    <text evidence="1">Belongs to the diaminopimelate epimerase family.</text>
</comment>
<dbReference type="GO" id="GO:0008837">
    <property type="term" value="F:diaminopimelate epimerase activity"/>
    <property type="evidence" value="ECO:0007669"/>
    <property type="project" value="InterPro"/>
</dbReference>
<evidence type="ECO:0000256" key="2">
    <source>
        <dbReference type="ARBA" id="ARBA00022490"/>
    </source>
</evidence>
<protein>
    <recommendedName>
        <fullName evidence="7">Diaminopimelate epimerase</fullName>
    </recommendedName>
</protein>
<dbReference type="PANTHER" id="PTHR31689:SF0">
    <property type="entry name" value="DIAMINOPIMELATE EPIMERASE"/>
    <property type="match status" value="1"/>
</dbReference>
<dbReference type="PANTHER" id="PTHR31689">
    <property type="entry name" value="DIAMINOPIMELATE EPIMERASE, CHLOROPLASTIC"/>
    <property type="match status" value="1"/>
</dbReference>
<dbReference type="AlphaFoldDB" id="X0VGD6"/>
<name>X0VGD6_9ZZZZ</name>
<evidence type="ECO:0000256" key="4">
    <source>
        <dbReference type="ARBA" id="ARBA00023154"/>
    </source>
</evidence>
<dbReference type="SUPFAM" id="SSF54506">
    <property type="entry name" value="Diaminopimelate epimerase-like"/>
    <property type="match status" value="2"/>
</dbReference>
<dbReference type="GO" id="GO:0005829">
    <property type="term" value="C:cytosol"/>
    <property type="evidence" value="ECO:0007669"/>
    <property type="project" value="TreeGrafter"/>
</dbReference>
<evidence type="ECO:0000256" key="5">
    <source>
        <dbReference type="ARBA" id="ARBA00023235"/>
    </source>
</evidence>
<evidence type="ECO:0008006" key="7">
    <source>
        <dbReference type="Google" id="ProtNLM"/>
    </source>
</evidence>
<dbReference type="GO" id="GO:0009089">
    <property type="term" value="P:lysine biosynthetic process via diaminopimelate"/>
    <property type="evidence" value="ECO:0007669"/>
    <property type="project" value="InterPro"/>
</dbReference>
<dbReference type="HAMAP" id="MF_00197">
    <property type="entry name" value="DAP_epimerase"/>
    <property type="match status" value="1"/>
</dbReference>
<organism evidence="6">
    <name type="scientific">marine sediment metagenome</name>
    <dbReference type="NCBI Taxonomy" id="412755"/>
    <lineage>
        <taxon>unclassified sequences</taxon>
        <taxon>metagenomes</taxon>
        <taxon>ecological metagenomes</taxon>
    </lineage>
</organism>
<keyword evidence="2" id="KW-0963">Cytoplasm</keyword>
<reference evidence="6" key="1">
    <citation type="journal article" date="2014" name="Front. Microbiol.">
        <title>High frequency of phylogenetically diverse reductive dehalogenase-homologous genes in deep subseafloor sedimentary metagenomes.</title>
        <authorList>
            <person name="Kawai M."/>
            <person name="Futagami T."/>
            <person name="Toyoda A."/>
            <person name="Takaki Y."/>
            <person name="Nishi S."/>
            <person name="Hori S."/>
            <person name="Arai W."/>
            <person name="Tsubouchi T."/>
            <person name="Morono Y."/>
            <person name="Uchiyama I."/>
            <person name="Ito T."/>
            <person name="Fujiyama A."/>
            <person name="Inagaki F."/>
            <person name="Takami H."/>
        </authorList>
    </citation>
    <scope>NUCLEOTIDE SEQUENCE</scope>
    <source>
        <strain evidence="6">Expedition CK06-06</strain>
    </source>
</reference>
<dbReference type="EMBL" id="BARS01032687">
    <property type="protein sequence ID" value="GAG17364.1"/>
    <property type="molecule type" value="Genomic_DNA"/>
</dbReference>
<dbReference type="Pfam" id="PF01678">
    <property type="entry name" value="DAP_epimerase"/>
    <property type="match status" value="2"/>
</dbReference>
<evidence type="ECO:0000313" key="6">
    <source>
        <dbReference type="EMBL" id="GAG17364.1"/>
    </source>
</evidence>
<keyword evidence="4" id="KW-0457">Lysine biosynthesis</keyword>
<keyword evidence="5" id="KW-0413">Isomerase</keyword>
<feature type="non-terminal residue" evidence="6">
    <location>
        <position position="260"/>
    </location>
</feature>